<protein>
    <submittedName>
        <fullName evidence="1">Uncharacterized protein</fullName>
    </submittedName>
</protein>
<gene>
    <name evidence="1" type="ORF">HG263_06965</name>
</gene>
<dbReference type="EMBL" id="JABBPG010000002">
    <property type="protein sequence ID" value="NOU50281.1"/>
    <property type="molecule type" value="Genomic_DNA"/>
</dbReference>
<keyword evidence="2" id="KW-1185">Reference proteome</keyword>
<comment type="caution">
    <text evidence="1">The sequence shown here is derived from an EMBL/GenBank/DDBJ whole genome shotgun (WGS) entry which is preliminary data.</text>
</comment>
<organism evidence="1 2">
    <name type="scientific">Pseudoalteromonas caenipelagi</name>
    <dbReference type="NCBI Taxonomy" id="2726988"/>
    <lineage>
        <taxon>Bacteria</taxon>
        <taxon>Pseudomonadati</taxon>
        <taxon>Pseudomonadota</taxon>
        <taxon>Gammaproteobacteria</taxon>
        <taxon>Alteromonadales</taxon>
        <taxon>Pseudoalteromonadaceae</taxon>
        <taxon>Pseudoalteromonas</taxon>
    </lineage>
</organism>
<accession>A0A849VF00</accession>
<dbReference type="RefSeq" id="WP_171625347.1">
    <property type="nucleotide sequence ID" value="NZ_JABBPG010000002.1"/>
</dbReference>
<evidence type="ECO:0000313" key="2">
    <source>
        <dbReference type="Proteomes" id="UP000586305"/>
    </source>
</evidence>
<dbReference type="AlphaFoldDB" id="A0A849VF00"/>
<proteinExistence type="predicted"/>
<sequence>MIYREFFFDSYINSKWIPVYPFGNQAQLGDVFQIHQGRMCTLLNATLDLELGNHIHANEPFPLRIDDWRHTQGCTKVQDSLIVEQTVEEQLVKRQQMYRFERPGSYLFWAQDAQATFMRNWAQVAPELMVKLTQSKYTFREAYVVTAIATIPRWGLAIAQTNEAELTLTGERENSACLFEQQLCNITNSSGLGFFEHNNLEATRFERPLHFFRAKKLTLSDRKFDDFLYDLEKRGTYKPQLPIDNWLHSTMLSLAATEQLNINTCQDFFQWQDATLDDVVRLTDNG</sequence>
<reference evidence="1 2" key="1">
    <citation type="submission" date="2020-04" db="EMBL/GenBank/DDBJ databases">
        <title>Pseudoalteromonas caenipelagi sp. nov., isolated from a tidal flat.</title>
        <authorList>
            <person name="Park S."/>
            <person name="Yoon J.-H."/>
        </authorList>
    </citation>
    <scope>NUCLEOTIDE SEQUENCE [LARGE SCALE GENOMIC DNA]</scope>
    <source>
        <strain evidence="1 2">JBTF-M23</strain>
    </source>
</reference>
<name>A0A849VF00_9GAMM</name>
<dbReference type="Proteomes" id="UP000586305">
    <property type="component" value="Unassembled WGS sequence"/>
</dbReference>
<evidence type="ECO:0000313" key="1">
    <source>
        <dbReference type="EMBL" id="NOU50281.1"/>
    </source>
</evidence>